<gene>
    <name evidence="1" type="ORF">H6G83_16110</name>
</gene>
<comment type="caution">
    <text evidence="1">The sequence shown here is derived from an EMBL/GenBank/DDBJ whole genome shotgun (WGS) entry which is preliminary data.</text>
</comment>
<proteinExistence type="predicted"/>
<evidence type="ECO:0000313" key="1">
    <source>
        <dbReference type="EMBL" id="MBD2502118.1"/>
    </source>
</evidence>
<reference evidence="1 2" key="1">
    <citation type="journal article" date="2020" name="ISME J.">
        <title>Comparative genomics reveals insights into cyanobacterial evolution and habitat adaptation.</title>
        <authorList>
            <person name="Chen M.Y."/>
            <person name="Teng W.K."/>
            <person name="Zhao L."/>
            <person name="Hu C.X."/>
            <person name="Zhou Y.K."/>
            <person name="Han B.P."/>
            <person name="Song L.R."/>
            <person name="Shu W.S."/>
        </authorList>
    </citation>
    <scope>NUCLEOTIDE SEQUENCE [LARGE SCALE GENOMIC DNA]</scope>
    <source>
        <strain evidence="1 2">FACHB-119</strain>
    </source>
</reference>
<organism evidence="1 2">
    <name type="scientific">Anabaena azotica FACHB-119</name>
    <dbReference type="NCBI Taxonomy" id="947527"/>
    <lineage>
        <taxon>Bacteria</taxon>
        <taxon>Bacillati</taxon>
        <taxon>Cyanobacteriota</taxon>
        <taxon>Cyanophyceae</taxon>
        <taxon>Nostocales</taxon>
        <taxon>Nostocaceae</taxon>
        <taxon>Anabaena</taxon>
        <taxon>Anabaena azotica</taxon>
    </lineage>
</organism>
<name>A0ABR8D8N3_9NOST</name>
<evidence type="ECO:0000313" key="2">
    <source>
        <dbReference type="Proteomes" id="UP000661112"/>
    </source>
</evidence>
<dbReference type="EMBL" id="JACJSG010000020">
    <property type="protein sequence ID" value="MBD2502118.1"/>
    <property type="molecule type" value="Genomic_DNA"/>
</dbReference>
<dbReference type="Proteomes" id="UP000661112">
    <property type="component" value="Unassembled WGS sequence"/>
</dbReference>
<dbReference type="RefSeq" id="WP_190474049.1">
    <property type="nucleotide sequence ID" value="NZ_JACJSG010000020.1"/>
</dbReference>
<protein>
    <submittedName>
        <fullName evidence="1">Uncharacterized protein</fullName>
    </submittedName>
</protein>
<accession>A0ABR8D8N3</accession>
<keyword evidence="2" id="KW-1185">Reference proteome</keyword>
<sequence>MVQSQPDIITTEELRSPTGLARLNLCISQQSHILITIQKILATHPLSVVAHICTLLHICVYTVRVTFPFRRSSDAFGGLRQRRKPPLRLLCAFICVQFESIIKFSQLTIMCLIFA</sequence>